<reference evidence="2 3" key="1">
    <citation type="journal article" date="2016" name="Microb. Cell Fact.">
        <title>Dissection of exopolysaccharide biosynthesis in Kozakia baliensis.</title>
        <authorList>
            <person name="Brandt J.U."/>
            <person name="Jakob F."/>
            <person name="Behr J."/>
            <person name="Geissler A.J."/>
            <person name="Vogel R.F."/>
        </authorList>
    </citation>
    <scope>NUCLEOTIDE SEQUENCE [LARGE SCALE GENOMIC DNA]</scope>
    <source>
        <strain evidence="2 3">DSM 14400</strain>
    </source>
</reference>
<evidence type="ECO:0000313" key="2">
    <source>
        <dbReference type="EMBL" id="AOX16363.1"/>
    </source>
</evidence>
<accession>A0A1D8URU2</accession>
<sequence>MHVEKRTGSIPGIVFATVRHGASVRNLTVELQRTTSGRYIAHLPNRTWSVECQSPESAILMHAALVFPVEVEDAPWLRNIKPAPLITEPEDATSSSHATSSERDACLTPLSA</sequence>
<dbReference type="Proteomes" id="UP000179145">
    <property type="component" value="Chromosome"/>
</dbReference>
<dbReference type="AlphaFoldDB" id="A0A1D8URU2"/>
<dbReference type="KEGG" id="kba:A0U89_03640"/>
<dbReference type="STRING" id="153496.A0U89_03640"/>
<evidence type="ECO:0000256" key="1">
    <source>
        <dbReference type="SAM" id="MobiDB-lite"/>
    </source>
</evidence>
<dbReference type="RefSeq" id="WP_070402137.1">
    <property type="nucleotide sequence ID" value="NZ_BJVW01000002.1"/>
</dbReference>
<feature type="region of interest" description="Disordered" evidence="1">
    <location>
        <begin position="84"/>
        <end position="112"/>
    </location>
</feature>
<protein>
    <submittedName>
        <fullName evidence="2">Uncharacterized protein</fullName>
    </submittedName>
</protein>
<keyword evidence="3" id="KW-1185">Reference proteome</keyword>
<dbReference type="EMBL" id="CP014674">
    <property type="protein sequence ID" value="AOX16363.1"/>
    <property type="molecule type" value="Genomic_DNA"/>
</dbReference>
<proteinExistence type="predicted"/>
<dbReference type="OrthoDB" id="7274035at2"/>
<name>A0A1D8URU2_9PROT</name>
<organism evidence="2 3">
    <name type="scientific">Kozakia baliensis</name>
    <dbReference type="NCBI Taxonomy" id="153496"/>
    <lineage>
        <taxon>Bacteria</taxon>
        <taxon>Pseudomonadati</taxon>
        <taxon>Pseudomonadota</taxon>
        <taxon>Alphaproteobacteria</taxon>
        <taxon>Acetobacterales</taxon>
        <taxon>Acetobacteraceae</taxon>
        <taxon>Kozakia</taxon>
    </lineage>
</organism>
<evidence type="ECO:0000313" key="3">
    <source>
        <dbReference type="Proteomes" id="UP000179145"/>
    </source>
</evidence>
<gene>
    <name evidence="2" type="ORF">A0U89_03640</name>
</gene>